<organism evidence="3 4">
    <name type="scientific">Paenibacillus xylanilyticus</name>
    <dbReference type="NCBI Taxonomy" id="248903"/>
    <lineage>
        <taxon>Bacteria</taxon>
        <taxon>Bacillati</taxon>
        <taxon>Bacillota</taxon>
        <taxon>Bacilli</taxon>
        <taxon>Bacillales</taxon>
        <taxon>Paenibacillaceae</taxon>
        <taxon>Paenibacillus</taxon>
    </lineage>
</organism>
<dbReference type="Proteomes" id="UP000526125">
    <property type="component" value="Unassembled WGS sequence"/>
</dbReference>
<sequence>MRLSELNIRHIVVDGDACPVKAEIAETARRFNIPVLLVSSFDHLLQGGEGVRTVQVDRSDQSADLYIANHIKAYDVVITQDYGLAALALGKRCYVLSFRGREFNDRDIDFMLDSRHTAAKARKRGHYGKGPKPFTEQDREIFQHKLTKLLKDLQENV</sequence>
<dbReference type="PANTHER" id="PTHR35146:SF1">
    <property type="entry name" value="UPF0178 PROTEIN YAII"/>
    <property type="match status" value="1"/>
</dbReference>
<dbReference type="AlphaFoldDB" id="A0A7Y6C0H5"/>
<dbReference type="NCBIfam" id="NF001095">
    <property type="entry name" value="PRK00124.1"/>
    <property type="match status" value="1"/>
</dbReference>
<evidence type="ECO:0000256" key="1">
    <source>
        <dbReference type="ARBA" id="ARBA00008522"/>
    </source>
</evidence>
<dbReference type="InterPro" id="IPR003791">
    <property type="entry name" value="UPF0178"/>
</dbReference>
<comment type="caution">
    <text evidence="3">The sequence shown here is derived from an EMBL/GenBank/DDBJ whole genome shotgun (WGS) entry which is preliminary data.</text>
</comment>
<evidence type="ECO:0000313" key="3">
    <source>
        <dbReference type="EMBL" id="NUU77881.1"/>
    </source>
</evidence>
<accession>A0A7Y6C0H5</accession>
<dbReference type="PANTHER" id="PTHR35146">
    <property type="entry name" value="UPF0178 PROTEIN YAII"/>
    <property type="match status" value="1"/>
</dbReference>
<comment type="similarity">
    <text evidence="1 2">Belongs to the UPF0178 family.</text>
</comment>
<protein>
    <recommendedName>
        <fullName evidence="2">UPF0178 protein HP552_21940</fullName>
    </recommendedName>
</protein>
<evidence type="ECO:0000313" key="4">
    <source>
        <dbReference type="Proteomes" id="UP000526125"/>
    </source>
</evidence>
<dbReference type="Pfam" id="PF02639">
    <property type="entry name" value="DUF188"/>
    <property type="match status" value="1"/>
</dbReference>
<name>A0A7Y6C0H5_9BACL</name>
<gene>
    <name evidence="3" type="ORF">HP552_21940</name>
</gene>
<evidence type="ECO:0000256" key="2">
    <source>
        <dbReference type="HAMAP-Rule" id="MF_00489"/>
    </source>
</evidence>
<proteinExistence type="inferred from homology"/>
<reference evidence="3 4" key="1">
    <citation type="submission" date="2020-05" db="EMBL/GenBank/DDBJ databases">
        <title>Genome Sequencing of Type Strains.</title>
        <authorList>
            <person name="Lemaire J.F."/>
            <person name="Inderbitzin P."/>
            <person name="Gregorio O.A."/>
            <person name="Collins S.B."/>
            <person name="Wespe N."/>
            <person name="Knight-Connoni V."/>
        </authorList>
    </citation>
    <scope>NUCLEOTIDE SEQUENCE [LARGE SCALE GENOMIC DNA]</scope>
    <source>
        <strain evidence="3 4">LMG 21957</strain>
    </source>
</reference>
<keyword evidence="4" id="KW-1185">Reference proteome</keyword>
<dbReference type="EMBL" id="JABMCB010000192">
    <property type="protein sequence ID" value="NUU77881.1"/>
    <property type="molecule type" value="Genomic_DNA"/>
</dbReference>
<dbReference type="HAMAP" id="MF_00489">
    <property type="entry name" value="UPF0178"/>
    <property type="match status" value="1"/>
</dbReference>